<dbReference type="EMBL" id="CP138895">
    <property type="protein sequence ID" value="WPK24742.1"/>
    <property type="molecule type" value="Genomic_DNA"/>
</dbReference>
<dbReference type="KEGG" id="asau:88173096"/>
<keyword evidence="8" id="KW-1185">Reference proteome</keyword>
<feature type="region of interest" description="Disordered" evidence="5">
    <location>
        <begin position="436"/>
        <end position="503"/>
    </location>
</feature>
<feature type="domain" description="RING-type" evidence="6">
    <location>
        <begin position="361"/>
        <end position="400"/>
    </location>
</feature>
<feature type="compositionally biased region" description="Polar residues" evidence="5">
    <location>
        <begin position="566"/>
        <end position="576"/>
    </location>
</feature>
<feature type="region of interest" description="Disordered" evidence="5">
    <location>
        <begin position="674"/>
        <end position="708"/>
    </location>
</feature>
<dbReference type="AlphaFoldDB" id="A0AAX4H8D0"/>
<evidence type="ECO:0000259" key="6">
    <source>
        <dbReference type="PROSITE" id="PS50089"/>
    </source>
</evidence>
<dbReference type="PANTHER" id="PTHR15710:SF74">
    <property type="entry name" value="RING-TYPE E3 UBIQUITIN TRANSFERASE-RELATED"/>
    <property type="match status" value="1"/>
</dbReference>
<dbReference type="Pfam" id="PF13639">
    <property type="entry name" value="zf-RING_2"/>
    <property type="match status" value="1"/>
</dbReference>
<organism evidence="7 8">
    <name type="scientific">Australozyma saopauloensis</name>
    <dbReference type="NCBI Taxonomy" id="291208"/>
    <lineage>
        <taxon>Eukaryota</taxon>
        <taxon>Fungi</taxon>
        <taxon>Dikarya</taxon>
        <taxon>Ascomycota</taxon>
        <taxon>Saccharomycotina</taxon>
        <taxon>Pichiomycetes</taxon>
        <taxon>Metschnikowiaceae</taxon>
        <taxon>Australozyma</taxon>
    </lineage>
</organism>
<feature type="compositionally biased region" description="Polar residues" evidence="5">
    <location>
        <begin position="448"/>
        <end position="463"/>
    </location>
</feature>
<feature type="region of interest" description="Disordered" evidence="5">
    <location>
        <begin position="1"/>
        <end position="72"/>
    </location>
</feature>
<dbReference type="Gene3D" id="3.30.40.10">
    <property type="entry name" value="Zinc/RING finger domain, C3HC4 (zinc finger)"/>
    <property type="match status" value="1"/>
</dbReference>
<dbReference type="GO" id="GO:0008270">
    <property type="term" value="F:zinc ion binding"/>
    <property type="evidence" value="ECO:0007669"/>
    <property type="project" value="UniProtKB-KW"/>
</dbReference>
<feature type="compositionally biased region" description="Polar residues" evidence="5">
    <location>
        <begin position="104"/>
        <end position="117"/>
    </location>
</feature>
<keyword evidence="3" id="KW-0862">Zinc</keyword>
<gene>
    <name evidence="7" type="ORF">PUMCH_002031</name>
</gene>
<feature type="region of interest" description="Disordered" evidence="5">
    <location>
        <begin position="404"/>
        <end position="424"/>
    </location>
</feature>
<dbReference type="PROSITE" id="PS50089">
    <property type="entry name" value="ZF_RING_2"/>
    <property type="match status" value="1"/>
</dbReference>
<dbReference type="PANTHER" id="PTHR15710">
    <property type="entry name" value="E3 UBIQUITIN-PROTEIN LIGASE PRAJA"/>
    <property type="match status" value="1"/>
</dbReference>
<feature type="compositionally biased region" description="Low complexity" evidence="5">
    <location>
        <begin position="332"/>
        <end position="347"/>
    </location>
</feature>
<feature type="region of interest" description="Disordered" evidence="5">
    <location>
        <begin position="145"/>
        <end position="184"/>
    </location>
</feature>
<feature type="region of interest" description="Disordered" evidence="5">
    <location>
        <begin position="99"/>
        <end position="121"/>
    </location>
</feature>
<feature type="compositionally biased region" description="Low complexity" evidence="5">
    <location>
        <begin position="404"/>
        <end position="418"/>
    </location>
</feature>
<evidence type="ECO:0000256" key="5">
    <source>
        <dbReference type="SAM" id="MobiDB-lite"/>
    </source>
</evidence>
<evidence type="ECO:0000313" key="7">
    <source>
        <dbReference type="EMBL" id="WPK24742.1"/>
    </source>
</evidence>
<evidence type="ECO:0000313" key="8">
    <source>
        <dbReference type="Proteomes" id="UP001338582"/>
    </source>
</evidence>
<dbReference type="InterPro" id="IPR013083">
    <property type="entry name" value="Znf_RING/FYVE/PHD"/>
</dbReference>
<accession>A0AAX4H8D0</accession>
<evidence type="ECO:0000256" key="2">
    <source>
        <dbReference type="ARBA" id="ARBA00022771"/>
    </source>
</evidence>
<dbReference type="SUPFAM" id="SSF57850">
    <property type="entry name" value="RING/U-box"/>
    <property type="match status" value="1"/>
</dbReference>
<keyword evidence="2 4" id="KW-0863">Zinc-finger</keyword>
<evidence type="ECO:0000256" key="3">
    <source>
        <dbReference type="ARBA" id="ARBA00022833"/>
    </source>
</evidence>
<keyword evidence="1" id="KW-0479">Metal-binding</keyword>
<evidence type="ECO:0000256" key="4">
    <source>
        <dbReference type="PROSITE-ProRule" id="PRU00175"/>
    </source>
</evidence>
<feature type="region of interest" description="Disordered" evidence="5">
    <location>
        <begin position="553"/>
        <end position="657"/>
    </location>
</feature>
<sequence>MLEPPPQNNPSSDSQSSDLGSNQGDSGNSGSNRANTAQESTSASSDLSQSSTSGDSVPSSTGSNGFPNPFHNSNESASDLLIRALESINGPLFLSGFPMPPQPAFTNPQAAEANQESTDNDRPSAFHANLLDLLITRSLAGSQRAEGEDLPAAPAANLDTNGSSGSAAAGAAPEPTTAPGTPLGPGEDIGAIIITINYAFANDASPNRTGLLTISVPNTSSNRNPQTIHDFVSLATRIAYEELFSVAKTGITEEKFESFEIVPIDELTDRICSICFEPYEGLQPLEKMAESIALKRRKLSPDEHSISLSESEDRDERDERTRLRPSTPSAFNPSTNSNGNTTETNATDGAAPDRASGPTYLCDQDKEFSHEAIKFPCGHIFGKSCLAHWLKTATTCPLCRFNVNTPNNDGTGNEDGTNSPAEPRRNIFHLFSGNWLRPNAFQGPEGQQPRTESQSQSSAQPQDEQAPVAPSVGDERQREQTPNTPFQERILRQETPSRVSPIATPHLFGVPSSLTDSLPAGTHGEVASRAARRFERSLNLLRRTTQSIRHLRGQDVPPAPLIPTGAQRNAPSSLRNLQEHMDSSNELPMSRGTSQRNPSFAPLIEGITNFFGRNSQMRNRDTEGGETSIFSSGVSSRRTPNGIETTSSDAVTPPANTTPSSVIIISPNFFMSRLNQHDDAPSTTAREDQTDSAANDDEPNLHSGNDTP</sequence>
<protein>
    <recommendedName>
        <fullName evidence="6">RING-type domain-containing protein</fullName>
    </recommendedName>
</protein>
<feature type="compositionally biased region" description="Polar residues" evidence="5">
    <location>
        <begin position="584"/>
        <end position="598"/>
    </location>
</feature>
<dbReference type="RefSeq" id="XP_062877125.1">
    <property type="nucleotide sequence ID" value="XM_063021055.1"/>
</dbReference>
<feature type="compositionally biased region" description="Basic and acidic residues" evidence="5">
    <location>
        <begin position="675"/>
        <end position="689"/>
    </location>
</feature>
<feature type="compositionally biased region" description="Low complexity" evidence="5">
    <location>
        <begin position="9"/>
        <end position="63"/>
    </location>
</feature>
<feature type="compositionally biased region" description="Low complexity" evidence="5">
    <location>
        <begin position="162"/>
        <end position="184"/>
    </location>
</feature>
<evidence type="ECO:0000256" key="1">
    <source>
        <dbReference type="ARBA" id="ARBA00022723"/>
    </source>
</evidence>
<dbReference type="GeneID" id="88173096"/>
<dbReference type="Proteomes" id="UP001338582">
    <property type="component" value="Chromosome 2"/>
</dbReference>
<feature type="region of interest" description="Disordered" evidence="5">
    <location>
        <begin position="303"/>
        <end position="358"/>
    </location>
</feature>
<proteinExistence type="predicted"/>
<name>A0AAX4H8D0_9ASCO</name>
<dbReference type="InterPro" id="IPR001841">
    <property type="entry name" value="Znf_RING"/>
</dbReference>
<feature type="compositionally biased region" description="Polar residues" evidence="5">
    <location>
        <begin position="628"/>
        <end position="657"/>
    </location>
</feature>
<reference evidence="7 8" key="1">
    <citation type="submission" date="2023-10" db="EMBL/GenBank/DDBJ databases">
        <title>Draft Genome Sequence of Candida saopaulonensis from a very Premature Infant with Sepsis.</title>
        <authorList>
            <person name="Ning Y."/>
            <person name="Dai R."/>
            <person name="Xiao M."/>
            <person name="Xu Y."/>
            <person name="Yan Q."/>
            <person name="Zhang L."/>
        </authorList>
    </citation>
    <scope>NUCLEOTIDE SEQUENCE [LARGE SCALE GENOMIC DNA]</scope>
    <source>
        <strain evidence="7 8">19XY460</strain>
    </source>
</reference>